<name>A0AAN1PTL3_VIBVL</name>
<protein>
    <recommendedName>
        <fullName evidence="5">Phage coat protein</fullName>
    </recommendedName>
</protein>
<sequence>MKNLAKKIGIAVTATLVTSSAFAEGTPITAALNTAVSTGQANYSIVVIGLIGLAALGFGLRMIVGAMR</sequence>
<feature type="transmembrane region" description="Helical" evidence="1">
    <location>
        <begin position="43"/>
        <end position="64"/>
    </location>
</feature>
<evidence type="ECO:0008006" key="5">
    <source>
        <dbReference type="Google" id="ProtNLM"/>
    </source>
</evidence>
<dbReference type="Proteomes" id="UP000263418">
    <property type="component" value="Chromosome 2"/>
</dbReference>
<evidence type="ECO:0000256" key="2">
    <source>
        <dbReference type="SAM" id="SignalP"/>
    </source>
</evidence>
<gene>
    <name evidence="3" type="ORF">FORC53_3737</name>
</gene>
<proteinExistence type="predicted"/>
<evidence type="ECO:0000313" key="4">
    <source>
        <dbReference type="Proteomes" id="UP000263418"/>
    </source>
</evidence>
<dbReference type="RefSeq" id="WP_118894296.1">
    <property type="nucleotide sequence ID" value="NZ_CP019291.1"/>
</dbReference>
<keyword evidence="1" id="KW-1133">Transmembrane helix</keyword>
<feature type="chain" id="PRO_5042887652" description="Phage coat protein" evidence="2">
    <location>
        <begin position="24"/>
        <end position="68"/>
    </location>
</feature>
<evidence type="ECO:0000313" key="3">
    <source>
        <dbReference type="EMBL" id="AXX62076.1"/>
    </source>
</evidence>
<reference evidence="3 4" key="1">
    <citation type="submission" date="2017-01" db="EMBL/GenBank/DDBJ databases">
        <title>Complete Genome Sequence of Vibrio vulnificus FORC_053.</title>
        <authorList>
            <consortium name="Food-borne Pathogen Omics Research Center"/>
            <person name="Chung H.Y."/>
            <person name="Na E.J."/>
            <person name="Song J.S."/>
            <person name="Kim H."/>
            <person name="Lee J.-H."/>
            <person name="Ryu S."/>
            <person name="Choi S.H."/>
        </authorList>
    </citation>
    <scope>NUCLEOTIDE SEQUENCE [LARGE SCALE GENOMIC DNA]</scope>
    <source>
        <strain evidence="3 4">FORC_053</strain>
    </source>
</reference>
<accession>A0AAN1PTL3</accession>
<keyword evidence="1" id="KW-0472">Membrane</keyword>
<dbReference type="EMBL" id="CP019291">
    <property type="protein sequence ID" value="AXX62076.1"/>
    <property type="molecule type" value="Genomic_DNA"/>
</dbReference>
<keyword evidence="1" id="KW-0812">Transmembrane</keyword>
<keyword evidence="2" id="KW-0732">Signal</keyword>
<organism evidence="3 4">
    <name type="scientific">Vibrio vulnificus</name>
    <dbReference type="NCBI Taxonomy" id="672"/>
    <lineage>
        <taxon>Bacteria</taxon>
        <taxon>Pseudomonadati</taxon>
        <taxon>Pseudomonadota</taxon>
        <taxon>Gammaproteobacteria</taxon>
        <taxon>Vibrionales</taxon>
        <taxon>Vibrionaceae</taxon>
        <taxon>Vibrio</taxon>
    </lineage>
</organism>
<feature type="signal peptide" evidence="2">
    <location>
        <begin position="1"/>
        <end position="23"/>
    </location>
</feature>
<dbReference type="AlphaFoldDB" id="A0AAN1PTL3"/>
<evidence type="ECO:0000256" key="1">
    <source>
        <dbReference type="SAM" id="Phobius"/>
    </source>
</evidence>